<dbReference type="EMBL" id="CM026433">
    <property type="protein sequence ID" value="KAG0553640.1"/>
    <property type="molecule type" value="Genomic_DNA"/>
</dbReference>
<feature type="domain" description="Protein kinase" evidence="9">
    <location>
        <begin position="1"/>
        <end position="211"/>
    </location>
</feature>
<comment type="catalytic activity">
    <reaction evidence="8">
        <text>L-seryl-[protein] + ATP = O-phospho-L-seryl-[protein] + ADP + H(+)</text>
        <dbReference type="Rhea" id="RHEA:17989"/>
        <dbReference type="Rhea" id="RHEA-COMP:9863"/>
        <dbReference type="Rhea" id="RHEA-COMP:11604"/>
        <dbReference type="ChEBI" id="CHEBI:15378"/>
        <dbReference type="ChEBI" id="CHEBI:29999"/>
        <dbReference type="ChEBI" id="CHEBI:30616"/>
        <dbReference type="ChEBI" id="CHEBI:83421"/>
        <dbReference type="ChEBI" id="CHEBI:456216"/>
        <dbReference type="EC" id="2.7.11.1"/>
    </reaction>
</comment>
<sequence length="1363" mass="151927">MELLFGLHHNNLVRCVGFCHAEDETILVFEYMANDTLNKLLFDHERKVSLTWRVRRNIYLGVASGIHYLHSVAQPKIIHGHLRPSNIFLDQNLNPKVSFQLALLASDNGSGLQSPRDSASTLGYSAPEYGTQGQGSEIFDIYSFGVVLLEIVSGRRSFDPKLPEEQHNLGEWARKLHSEERSNELIDPTLDLEPSELTEAVRIIQIALRFMYRSAEDTPPEMSLVVADISKLGLEYEKELFRLKNDERQVSFGSSTGDFEVESPSSIPKLNEFGEIEEQLAVGTEGAESSDVIFDGQIYKEALVGVTYLRSAVRSKVLNGFYRLIKCASSPGGRLAMLNSKYVLAPPASTYSPGSSIVMEAIPNAIKLAKTQDPQYSLLAVKLMVALTSNVGGEPDSEIILEVADHALDVLISLMRKERLTKTRLLAAEAFTNILVNKQVRYMARGYDGIVPALLAFSNVDAASHNIEHLKRADDVCLKGLKRLANYEMRGSKDQMIVGALAKLLRRGLSYQPELTSLVKDSLLALESLVLAIDHHATSTSEIFVVLWKDISELLLNEGFVSHTTVPGRMAIISIITNLCPLHEEAINQHLFWFLLKMIRGIRSDVANLLEPSSPLEADQQRSRMNLLASSERLLGFCVISKKRTAQSVLCENVEDRRALELSLVNGGFSEIPDKYRLEILSLLDQVDPQAAVFVRGMKFLVNMSKSKDQICRQQVASKLRMLVADKQNLTELDGAGVIAALMTLLQDSDPSCRRDALVALHDLPPSIMIPVDQLPLHIILGFLDEHWTIEERNAAAGLLNLVIEHHGLRPHLFLQSTALKATLNLIEMDLDSRVSQNGTFVLLKLAKEDLTVRHRIAEPSMRGLDVLVKHVRDCVKEPHRDELKKLLTTTLVLFCRGEEGFKEAVIKANGHFFLLAVLRESILKEKAAEGLLELIKNTETRQKVLEAGFVTIAMRSIDARFACTDIALGLDLISATSTGLEHIYSDSQSVSALLSILEHCHEPKGKDAAASVIARLYPRLNCQEDVARQREIARSSCRLFFRCLDLSDMSHCKEFLEALAAIATDMTGTLFIFEERGHQLLMNTLSDFTQPHVIQGLILKILAEMSSHGQNLDRTAIRRIPSGFLDKGIADKLSILFKSNEFNSRTESVKNALILIRNLSLAGSGICEHLVEQGVTVPLLLEVLKRHESPFSDLTELAVKALEKFMDEPSGKQAFIKGNGIQSLVSVLKLPTPRGSDLKSFTTIILTSVAKDPDTRRQACETIFSCDNLDLLLNLNTIMFEGETSRIKWQAAVLMKLLAMYGPTSKVCRAMKVSGSLDALNELRDVQHCKEVRDMAIDVLRFVREKSKECRKEMEKWPLKSK</sequence>
<evidence type="ECO:0000313" key="11">
    <source>
        <dbReference type="Proteomes" id="UP000822688"/>
    </source>
</evidence>
<evidence type="ECO:0000256" key="4">
    <source>
        <dbReference type="ARBA" id="ARBA00022741"/>
    </source>
</evidence>
<dbReference type="EC" id="2.7.11.1" evidence="1"/>
<comment type="catalytic activity">
    <reaction evidence="7">
        <text>L-threonyl-[protein] + ATP = O-phospho-L-threonyl-[protein] + ADP + H(+)</text>
        <dbReference type="Rhea" id="RHEA:46608"/>
        <dbReference type="Rhea" id="RHEA-COMP:11060"/>
        <dbReference type="Rhea" id="RHEA-COMP:11605"/>
        <dbReference type="ChEBI" id="CHEBI:15378"/>
        <dbReference type="ChEBI" id="CHEBI:30013"/>
        <dbReference type="ChEBI" id="CHEBI:30616"/>
        <dbReference type="ChEBI" id="CHEBI:61977"/>
        <dbReference type="ChEBI" id="CHEBI:456216"/>
        <dbReference type="EC" id="2.7.11.1"/>
    </reaction>
</comment>
<keyword evidence="11" id="KW-1185">Reference proteome</keyword>
<dbReference type="InterPro" id="IPR016024">
    <property type="entry name" value="ARM-type_fold"/>
</dbReference>
<evidence type="ECO:0000259" key="9">
    <source>
        <dbReference type="PROSITE" id="PS50011"/>
    </source>
</evidence>
<proteinExistence type="predicted"/>
<organism evidence="10 11">
    <name type="scientific">Ceratodon purpureus</name>
    <name type="common">Fire moss</name>
    <name type="synonym">Dicranum purpureum</name>
    <dbReference type="NCBI Taxonomy" id="3225"/>
    <lineage>
        <taxon>Eukaryota</taxon>
        <taxon>Viridiplantae</taxon>
        <taxon>Streptophyta</taxon>
        <taxon>Embryophyta</taxon>
        <taxon>Bryophyta</taxon>
        <taxon>Bryophytina</taxon>
        <taxon>Bryopsida</taxon>
        <taxon>Dicranidae</taxon>
        <taxon>Pseudoditrichales</taxon>
        <taxon>Ditrichaceae</taxon>
        <taxon>Ceratodon</taxon>
    </lineage>
</organism>
<keyword evidence="2" id="KW-0723">Serine/threonine-protein kinase</keyword>
<evidence type="ECO:0000256" key="1">
    <source>
        <dbReference type="ARBA" id="ARBA00012513"/>
    </source>
</evidence>
<dbReference type="Gene3D" id="3.30.200.20">
    <property type="entry name" value="Phosphorylase Kinase, domain 1"/>
    <property type="match status" value="1"/>
</dbReference>
<dbReference type="InterPro" id="IPR000719">
    <property type="entry name" value="Prot_kinase_dom"/>
</dbReference>
<dbReference type="InterPro" id="IPR011009">
    <property type="entry name" value="Kinase-like_dom_sf"/>
</dbReference>
<dbReference type="SUPFAM" id="SSF48371">
    <property type="entry name" value="ARM repeat"/>
    <property type="match status" value="3"/>
</dbReference>
<dbReference type="PANTHER" id="PTHR47973">
    <property type="entry name" value="CYSTEINE-RICH RECEPTOR-LIKE PROTEIN KINASE 3"/>
    <property type="match status" value="1"/>
</dbReference>
<evidence type="ECO:0000256" key="3">
    <source>
        <dbReference type="ARBA" id="ARBA00022679"/>
    </source>
</evidence>
<dbReference type="PROSITE" id="PS50011">
    <property type="entry name" value="PROTEIN_KINASE_DOM"/>
    <property type="match status" value="1"/>
</dbReference>
<evidence type="ECO:0000256" key="6">
    <source>
        <dbReference type="ARBA" id="ARBA00022840"/>
    </source>
</evidence>
<accession>A0A8T0G3H0</accession>
<dbReference type="GO" id="GO:0005524">
    <property type="term" value="F:ATP binding"/>
    <property type="evidence" value="ECO:0007669"/>
    <property type="project" value="UniProtKB-KW"/>
</dbReference>
<dbReference type="Proteomes" id="UP000822688">
    <property type="component" value="Chromosome 12"/>
</dbReference>
<reference evidence="10" key="1">
    <citation type="submission" date="2020-06" db="EMBL/GenBank/DDBJ databases">
        <title>WGS assembly of Ceratodon purpureus strain R40.</title>
        <authorList>
            <person name="Carey S.B."/>
            <person name="Jenkins J."/>
            <person name="Shu S."/>
            <person name="Lovell J.T."/>
            <person name="Sreedasyam A."/>
            <person name="Maumus F."/>
            <person name="Tiley G.P."/>
            <person name="Fernandez-Pozo N."/>
            <person name="Barry K."/>
            <person name="Chen C."/>
            <person name="Wang M."/>
            <person name="Lipzen A."/>
            <person name="Daum C."/>
            <person name="Saski C.A."/>
            <person name="Payton A.C."/>
            <person name="Mcbreen J.C."/>
            <person name="Conrad R.E."/>
            <person name="Kollar L.M."/>
            <person name="Olsson S."/>
            <person name="Huttunen S."/>
            <person name="Landis J.B."/>
            <person name="Wickett N.J."/>
            <person name="Johnson M.G."/>
            <person name="Rensing S.A."/>
            <person name="Grimwood J."/>
            <person name="Schmutz J."/>
            <person name="Mcdaniel S.F."/>
        </authorList>
    </citation>
    <scope>NUCLEOTIDE SEQUENCE</scope>
    <source>
        <strain evidence="10">R40</strain>
    </source>
</reference>
<keyword evidence="4" id="KW-0547">Nucleotide-binding</keyword>
<evidence type="ECO:0000256" key="2">
    <source>
        <dbReference type="ARBA" id="ARBA00022527"/>
    </source>
</evidence>
<evidence type="ECO:0000256" key="5">
    <source>
        <dbReference type="ARBA" id="ARBA00022777"/>
    </source>
</evidence>
<keyword evidence="5" id="KW-0418">Kinase</keyword>
<dbReference type="Gene3D" id="1.25.10.10">
    <property type="entry name" value="Leucine-rich Repeat Variant"/>
    <property type="match status" value="2"/>
</dbReference>
<evidence type="ECO:0000313" key="10">
    <source>
        <dbReference type="EMBL" id="KAG0553640.1"/>
    </source>
</evidence>
<dbReference type="InterPro" id="IPR052059">
    <property type="entry name" value="CR_Ser/Thr_kinase"/>
</dbReference>
<evidence type="ECO:0000256" key="7">
    <source>
        <dbReference type="ARBA" id="ARBA00047899"/>
    </source>
</evidence>
<dbReference type="FunFam" id="1.10.510.10:FF:001023">
    <property type="entry name" value="Os07g0541700 protein"/>
    <property type="match status" value="1"/>
</dbReference>
<dbReference type="SUPFAM" id="SSF56112">
    <property type="entry name" value="Protein kinase-like (PK-like)"/>
    <property type="match status" value="1"/>
</dbReference>
<protein>
    <recommendedName>
        <fullName evidence="1">non-specific serine/threonine protein kinase</fullName>
        <ecNumber evidence="1">2.7.11.1</ecNumber>
    </recommendedName>
</protein>
<comment type="caution">
    <text evidence="10">The sequence shown here is derived from an EMBL/GenBank/DDBJ whole genome shotgun (WGS) entry which is preliminary data.</text>
</comment>
<dbReference type="Gene3D" id="1.10.510.10">
    <property type="entry name" value="Transferase(Phosphotransferase) domain 1"/>
    <property type="match status" value="1"/>
</dbReference>
<keyword evidence="3" id="KW-0808">Transferase</keyword>
<keyword evidence="6" id="KW-0067">ATP-binding</keyword>
<gene>
    <name evidence="10" type="ORF">KC19_12G027400</name>
</gene>
<dbReference type="InterPro" id="IPR011989">
    <property type="entry name" value="ARM-like"/>
</dbReference>
<evidence type="ECO:0000256" key="8">
    <source>
        <dbReference type="ARBA" id="ARBA00048679"/>
    </source>
</evidence>
<dbReference type="GO" id="GO:0004674">
    <property type="term" value="F:protein serine/threonine kinase activity"/>
    <property type="evidence" value="ECO:0007669"/>
    <property type="project" value="UniProtKB-KW"/>
</dbReference>
<name>A0A8T0G3H0_CERPU</name>
<dbReference type="Pfam" id="PF00069">
    <property type="entry name" value="Pkinase"/>
    <property type="match status" value="1"/>
</dbReference>